<accession>A0ABQ2BI31</accession>
<name>A0ABQ2BI31_9SPHI</name>
<feature type="domain" description="PAS" evidence="6">
    <location>
        <begin position="5"/>
        <end position="72"/>
    </location>
</feature>
<dbReference type="Gene3D" id="1.10.287.130">
    <property type="match status" value="1"/>
</dbReference>
<protein>
    <recommendedName>
        <fullName evidence="2">histidine kinase</fullName>
        <ecNumber evidence="2">2.7.13.3</ecNumber>
    </recommendedName>
</protein>
<dbReference type="InterPro" id="IPR000014">
    <property type="entry name" value="PAS"/>
</dbReference>
<keyword evidence="5" id="KW-0418">Kinase</keyword>
<dbReference type="NCBIfam" id="TIGR00229">
    <property type="entry name" value="sensory_box"/>
    <property type="match status" value="1"/>
</dbReference>
<evidence type="ECO:0000256" key="4">
    <source>
        <dbReference type="ARBA" id="ARBA00022679"/>
    </source>
</evidence>
<evidence type="ECO:0000256" key="1">
    <source>
        <dbReference type="ARBA" id="ARBA00000085"/>
    </source>
</evidence>
<proteinExistence type="predicted"/>
<evidence type="ECO:0000313" key="7">
    <source>
        <dbReference type="EMBL" id="GGI24871.1"/>
    </source>
</evidence>
<gene>
    <name evidence="7" type="ORF">GCM10008119_14820</name>
</gene>
<dbReference type="PANTHER" id="PTHR43304">
    <property type="entry name" value="PHYTOCHROME-LIKE PROTEIN CPH1"/>
    <property type="match status" value="1"/>
</dbReference>
<evidence type="ECO:0000256" key="2">
    <source>
        <dbReference type="ARBA" id="ARBA00012438"/>
    </source>
</evidence>
<dbReference type="CDD" id="cd00130">
    <property type="entry name" value="PAS"/>
    <property type="match status" value="1"/>
</dbReference>
<dbReference type="Pfam" id="PF08448">
    <property type="entry name" value="PAS_4"/>
    <property type="match status" value="1"/>
</dbReference>
<sequence length="206" mass="23709">MNYLEDTKKLLDKSNYFYIITAGMDGNYSYVNKHYANQFAYIHRELQGQPYHITMHEDDRDICREVSEKCFANPGLLFPATIRKHDGKGGYIYTQWEYCAILDEENNPVGIFCLGYNITEFIGDKIRLNGAMDQIQEKSNLLNKVAFQQSHLIRAPLTNILALAAILEKQTNNKKLLSICNMILESALNLDQVIRDIVGDINHQKQ</sequence>
<dbReference type="RefSeq" id="WP_188412624.1">
    <property type="nucleotide sequence ID" value="NZ_BMDJ01000003.1"/>
</dbReference>
<dbReference type="InterPro" id="IPR036097">
    <property type="entry name" value="HisK_dim/P_sf"/>
</dbReference>
<comment type="catalytic activity">
    <reaction evidence="1">
        <text>ATP + protein L-histidine = ADP + protein N-phospho-L-histidine.</text>
        <dbReference type="EC" id="2.7.13.3"/>
    </reaction>
</comment>
<dbReference type="EMBL" id="BMDJ01000003">
    <property type="protein sequence ID" value="GGI24871.1"/>
    <property type="molecule type" value="Genomic_DNA"/>
</dbReference>
<dbReference type="InterPro" id="IPR035965">
    <property type="entry name" value="PAS-like_dom_sf"/>
</dbReference>
<evidence type="ECO:0000313" key="8">
    <source>
        <dbReference type="Proteomes" id="UP000645390"/>
    </source>
</evidence>
<dbReference type="Proteomes" id="UP000645390">
    <property type="component" value="Unassembled WGS sequence"/>
</dbReference>
<comment type="caution">
    <text evidence="7">The sequence shown here is derived from an EMBL/GenBank/DDBJ whole genome shotgun (WGS) entry which is preliminary data.</text>
</comment>
<reference evidence="8" key="1">
    <citation type="journal article" date="2019" name="Int. J. Syst. Evol. Microbiol.">
        <title>The Global Catalogue of Microorganisms (GCM) 10K type strain sequencing project: providing services to taxonomists for standard genome sequencing and annotation.</title>
        <authorList>
            <consortium name="The Broad Institute Genomics Platform"/>
            <consortium name="The Broad Institute Genome Sequencing Center for Infectious Disease"/>
            <person name="Wu L."/>
            <person name="Ma J."/>
        </authorList>
    </citation>
    <scope>NUCLEOTIDE SEQUENCE [LARGE SCALE GENOMIC DNA]</scope>
    <source>
        <strain evidence="8">CCM 8939</strain>
    </source>
</reference>
<dbReference type="InterPro" id="IPR013656">
    <property type="entry name" value="PAS_4"/>
</dbReference>
<evidence type="ECO:0000256" key="5">
    <source>
        <dbReference type="ARBA" id="ARBA00022777"/>
    </source>
</evidence>
<keyword evidence="4" id="KW-0808">Transferase</keyword>
<evidence type="ECO:0000259" key="6">
    <source>
        <dbReference type="SMART" id="SM00091"/>
    </source>
</evidence>
<dbReference type="InterPro" id="IPR052162">
    <property type="entry name" value="Sensor_kinase/Photoreceptor"/>
</dbReference>
<dbReference type="SMART" id="SM00091">
    <property type="entry name" value="PAS"/>
    <property type="match status" value="1"/>
</dbReference>
<dbReference type="PANTHER" id="PTHR43304:SF1">
    <property type="entry name" value="PAC DOMAIN-CONTAINING PROTEIN"/>
    <property type="match status" value="1"/>
</dbReference>
<dbReference type="SUPFAM" id="SSF47384">
    <property type="entry name" value="Homodimeric domain of signal transducing histidine kinase"/>
    <property type="match status" value="1"/>
</dbReference>
<dbReference type="SUPFAM" id="SSF55785">
    <property type="entry name" value="PYP-like sensor domain (PAS domain)"/>
    <property type="match status" value="1"/>
</dbReference>
<organism evidence="7 8">
    <name type="scientific">Pedobacter mendelii</name>
    <dbReference type="NCBI Taxonomy" id="1908240"/>
    <lineage>
        <taxon>Bacteria</taxon>
        <taxon>Pseudomonadati</taxon>
        <taxon>Bacteroidota</taxon>
        <taxon>Sphingobacteriia</taxon>
        <taxon>Sphingobacteriales</taxon>
        <taxon>Sphingobacteriaceae</taxon>
        <taxon>Pedobacter</taxon>
    </lineage>
</organism>
<keyword evidence="3" id="KW-0597">Phosphoprotein</keyword>
<dbReference type="Gene3D" id="3.30.450.20">
    <property type="entry name" value="PAS domain"/>
    <property type="match status" value="1"/>
</dbReference>
<keyword evidence="8" id="KW-1185">Reference proteome</keyword>
<evidence type="ECO:0000256" key="3">
    <source>
        <dbReference type="ARBA" id="ARBA00022553"/>
    </source>
</evidence>
<dbReference type="EC" id="2.7.13.3" evidence="2"/>